<protein>
    <submittedName>
        <fullName evidence="8">Phage integrase family protein</fullName>
    </submittedName>
</protein>
<gene>
    <name evidence="8" type="ORF">OTSGILL_2285</name>
</gene>
<dbReference type="Gene3D" id="3.30.160.390">
    <property type="entry name" value="Integrase, DNA-binding domain"/>
    <property type="match status" value="1"/>
</dbReference>
<evidence type="ECO:0000256" key="5">
    <source>
        <dbReference type="PROSITE-ProRule" id="PRU01248"/>
    </source>
</evidence>
<keyword evidence="4" id="KW-0233">DNA recombination</keyword>
<evidence type="ECO:0000256" key="2">
    <source>
        <dbReference type="ARBA" id="ARBA00022908"/>
    </source>
</evidence>
<comment type="similarity">
    <text evidence="1">Belongs to the 'phage' integrase family.</text>
</comment>
<feature type="domain" description="Core-binding (CB)" evidence="7">
    <location>
        <begin position="123"/>
        <end position="202"/>
    </location>
</feature>
<sequence length="414" mass="47851">MSSISSSSKFIKQALNKINISEEKKLEIIHDPDTIGLKLKISCTVCGGRVRKTWVLEQKYKNQSLKIRIGEFPYVSIKEAIKKAIELKTLMANGIDPRAVKRQQKIEENENRIKERERKANDITFKELCYRYIEEYAKIYTINWEEYTDRVNTYAQSLYGKKISQIRMSDIQQIFNDISKEGKYATANALLATLRTIFNKAIKWGLIENNPTLGIEPHKMQARERRLSYDEMGRFLDVLCGEATPLIRDFALLALYTGARKTNVLEMEWDNIDFKRKIWHIPKTKNGKAQNIPLTDQAMEILQARKSISTSKWVLQSATSESGHLEHPNNSWHRICEKASIKNFRIHDLRRTFGSCMGDAGASQIIISTALNHRNSDSTITYTIACMELVRQYMSKATRIIMECAKNYNIYNTI</sequence>
<dbReference type="GO" id="GO:0006310">
    <property type="term" value="P:DNA recombination"/>
    <property type="evidence" value="ECO:0007669"/>
    <property type="project" value="UniProtKB-KW"/>
</dbReference>
<dbReference type="Gene3D" id="1.10.443.10">
    <property type="entry name" value="Intergrase catalytic core"/>
    <property type="match status" value="1"/>
</dbReference>
<dbReference type="InterPro" id="IPR053876">
    <property type="entry name" value="Phage_int_M"/>
</dbReference>
<dbReference type="Pfam" id="PF13356">
    <property type="entry name" value="Arm-DNA-bind_3"/>
    <property type="match status" value="1"/>
</dbReference>
<proteinExistence type="inferred from homology"/>
<dbReference type="SUPFAM" id="SSF56349">
    <property type="entry name" value="DNA breaking-rejoining enzymes"/>
    <property type="match status" value="1"/>
</dbReference>
<dbReference type="AlphaFoldDB" id="A0A0F3M6M4"/>
<dbReference type="EMBL" id="LANO01000046">
    <property type="protein sequence ID" value="KJV51413.1"/>
    <property type="molecule type" value="Genomic_DNA"/>
</dbReference>
<dbReference type="InterPro" id="IPR011010">
    <property type="entry name" value="DNA_brk_join_enz"/>
</dbReference>
<dbReference type="Proteomes" id="UP000033769">
    <property type="component" value="Unassembled WGS sequence"/>
</dbReference>
<dbReference type="GO" id="GO:0015074">
    <property type="term" value="P:DNA integration"/>
    <property type="evidence" value="ECO:0007669"/>
    <property type="project" value="UniProtKB-KW"/>
</dbReference>
<evidence type="ECO:0000256" key="4">
    <source>
        <dbReference type="ARBA" id="ARBA00023172"/>
    </source>
</evidence>
<keyword evidence="3 5" id="KW-0238">DNA-binding</keyword>
<dbReference type="PANTHER" id="PTHR30629:SF2">
    <property type="entry name" value="PROPHAGE INTEGRASE INTS-RELATED"/>
    <property type="match status" value="1"/>
</dbReference>
<evidence type="ECO:0000256" key="3">
    <source>
        <dbReference type="ARBA" id="ARBA00023125"/>
    </source>
</evidence>
<dbReference type="Pfam" id="PF00589">
    <property type="entry name" value="Phage_integrase"/>
    <property type="match status" value="1"/>
</dbReference>
<dbReference type="InterPro" id="IPR050808">
    <property type="entry name" value="Phage_Integrase"/>
</dbReference>
<feature type="domain" description="Tyr recombinase" evidence="6">
    <location>
        <begin position="222"/>
        <end position="395"/>
    </location>
</feature>
<dbReference type="InterPro" id="IPR044068">
    <property type="entry name" value="CB"/>
</dbReference>
<dbReference type="Gene3D" id="1.10.150.130">
    <property type="match status" value="1"/>
</dbReference>
<dbReference type="PATRIC" id="fig|1359184.3.peg.2087"/>
<accession>A0A0F3M6M4</accession>
<name>A0A0F3M6M4_ORITS</name>
<dbReference type="PANTHER" id="PTHR30629">
    <property type="entry name" value="PROPHAGE INTEGRASE"/>
    <property type="match status" value="1"/>
</dbReference>
<evidence type="ECO:0000259" key="6">
    <source>
        <dbReference type="PROSITE" id="PS51898"/>
    </source>
</evidence>
<evidence type="ECO:0000256" key="1">
    <source>
        <dbReference type="ARBA" id="ARBA00008857"/>
    </source>
</evidence>
<dbReference type="GO" id="GO:0003677">
    <property type="term" value="F:DNA binding"/>
    <property type="evidence" value="ECO:0007669"/>
    <property type="project" value="UniProtKB-UniRule"/>
</dbReference>
<dbReference type="InterPro" id="IPR002104">
    <property type="entry name" value="Integrase_catalytic"/>
</dbReference>
<dbReference type="CDD" id="cd00796">
    <property type="entry name" value="INT_Rci_Hp1_C"/>
    <property type="match status" value="1"/>
</dbReference>
<organism evidence="8 9">
    <name type="scientific">Orientia tsutsugamushi str. Gilliam</name>
    <dbReference type="NCBI Taxonomy" id="1359184"/>
    <lineage>
        <taxon>Bacteria</taxon>
        <taxon>Pseudomonadati</taxon>
        <taxon>Pseudomonadota</taxon>
        <taxon>Alphaproteobacteria</taxon>
        <taxon>Rickettsiales</taxon>
        <taxon>Rickettsiaceae</taxon>
        <taxon>Rickettsieae</taxon>
        <taxon>Orientia</taxon>
    </lineage>
</organism>
<dbReference type="PROSITE" id="PS51898">
    <property type="entry name" value="TYR_RECOMBINASE"/>
    <property type="match status" value="1"/>
</dbReference>
<dbReference type="Pfam" id="PF22022">
    <property type="entry name" value="Phage_int_M"/>
    <property type="match status" value="1"/>
</dbReference>
<dbReference type="InterPro" id="IPR025166">
    <property type="entry name" value="Integrase_DNA_bind_dom"/>
</dbReference>
<evidence type="ECO:0000259" key="7">
    <source>
        <dbReference type="PROSITE" id="PS51900"/>
    </source>
</evidence>
<evidence type="ECO:0000313" key="9">
    <source>
        <dbReference type="Proteomes" id="UP000033769"/>
    </source>
</evidence>
<comment type="caution">
    <text evidence="8">The sequence shown here is derived from an EMBL/GenBank/DDBJ whole genome shotgun (WGS) entry which is preliminary data.</text>
</comment>
<dbReference type="InterPro" id="IPR010998">
    <property type="entry name" value="Integrase_recombinase_N"/>
</dbReference>
<dbReference type="InterPro" id="IPR038488">
    <property type="entry name" value="Integrase_DNA-bd_sf"/>
</dbReference>
<evidence type="ECO:0000313" key="8">
    <source>
        <dbReference type="EMBL" id="KJV51413.1"/>
    </source>
</evidence>
<keyword evidence="2" id="KW-0229">DNA integration</keyword>
<dbReference type="InterPro" id="IPR013762">
    <property type="entry name" value="Integrase-like_cat_sf"/>
</dbReference>
<dbReference type="PROSITE" id="PS51900">
    <property type="entry name" value="CB"/>
    <property type="match status" value="1"/>
</dbReference>
<reference evidence="8 9" key="1">
    <citation type="submission" date="2015-02" db="EMBL/GenBank/DDBJ databases">
        <title>Genome Sequencing of Rickettsiales.</title>
        <authorList>
            <person name="Daugherty S.C."/>
            <person name="Su Q."/>
            <person name="Abolude K."/>
            <person name="Beier-Sexton M."/>
            <person name="Carlyon J.A."/>
            <person name="Carter R."/>
            <person name="Day N.P."/>
            <person name="Dumler S.J."/>
            <person name="Dyachenko V."/>
            <person name="Godinez A."/>
            <person name="Kurtti T.J."/>
            <person name="Lichay M."/>
            <person name="Mullins K.E."/>
            <person name="Ott S."/>
            <person name="Pappas-Brown V."/>
            <person name="Paris D.H."/>
            <person name="Patel P."/>
            <person name="Richards A.L."/>
            <person name="Sadzewicz L."/>
            <person name="Sears K."/>
            <person name="Seidman D."/>
            <person name="Sengamalay N."/>
            <person name="Stenos J."/>
            <person name="Tallon L.J."/>
            <person name="Vincent G."/>
            <person name="Fraser C.M."/>
            <person name="Munderloh U."/>
            <person name="Dunning-Hotopp J.C."/>
        </authorList>
    </citation>
    <scope>NUCLEOTIDE SEQUENCE [LARGE SCALE GENOMIC DNA]</scope>
    <source>
        <strain evidence="8 9">Gilliam</strain>
    </source>
</reference>